<sequence>MYSLPITTYSDYWRKTKSWSAYFGSVAVLVASTRYSSLEDLDINKTIHPTLQLVTATKNAGSQHLLQQGLSKQGQISRGMSRNEGEIKQNGNDAETVGKTLGTRMISKIEIFNKEIPYDTKYIESDELPPGASKIQEKGENGVRREVVKTFEVGGQPVGQQVQSFFELKSPKQEVIIRNTKPLPKKKVIIQKPQTRIVEVDLSKLNIVRTLDVEATAYTYTGNNTASGVKPREGLIAVDPKVIAMGTRVYVEGYGYAVAADTGGAIRGNRIDVFFSTLRQCMDWGRRPVRIHILNPT</sequence>
<dbReference type="STRING" id="768706.Desor_0041"/>
<dbReference type="PATRIC" id="fig|768706.3.peg.36"/>
<dbReference type="KEGG" id="dor:Desor_0041"/>
<accession>G7W7C8</accession>
<organism evidence="3 4">
    <name type="scientific">Desulfosporosinus orientis (strain ATCC 19365 / DSM 765 / NCIMB 8382 / VKM B-1628 / Singapore I)</name>
    <name type="common">Desulfotomaculum orientis</name>
    <dbReference type="NCBI Taxonomy" id="768706"/>
    <lineage>
        <taxon>Bacteria</taxon>
        <taxon>Bacillati</taxon>
        <taxon>Bacillota</taxon>
        <taxon>Clostridia</taxon>
        <taxon>Eubacteriales</taxon>
        <taxon>Desulfitobacteriaceae</taxon>
        <taxon>Desulfosporosinus</taxon>
    </lineage>
</organism>
<dbReference type="EMBL" id="CP003108">
    <property type="protein sequence ID" value="AET65799.1"/>
    <property type="molecule type" value="Genomic_DNA"/>
</dbReference>
<protein>
    <recommendedName>
        <fullName evidence="2">G5 domain-containing protein</fullName>
    </recommendedName>
</protein>
<keyword evidence="1" id="KW-0732">Signal</keyword>
<dbReference type="OrthoDB" id="9798935at2"/>
<evidence type="ECO:0000313" key="4">
    <source>
        <dbReference type="Proteomes" id="UP000006346"/>
    </source>
</evidence>
<dbReference type="AlphaFoldDB" id="G7W7C8"/>
<dbReference type="Pfam" id="PF07501">
    <property type="entry name" value="G5"/>
    <property type="match status" value="1"/>
</dbReference>
<dbReference type="eggNOG" id="COG3583">
    <property type="taxonomic scope" value="Bacteria"/>
</dbReference>
<dbReference type="InterPro" id="IPR011098">
    <property type="entry name" value="G5_dom"/>
</dbReference>
<dbReference type="InterPro" id="IPR010611">
    <property type="entry name" value="3D_dom"/>
</dbReference>
<evidence type="ECO:0000313" key="3">
    <source>
        <dbReference type="EMBL" id="AET65799.1"/>
    </source>
</evidence>
<dbReference type="PANTHER" id="PTHR39160">
    <property type="entry name" value="CELL WALL-BINDING PROTEIN YOCH"/>
    <property type="match status" value="1"/>
</dbReference>
<dbReference type="GO" id="GO:0004553">
    <property type="term" value="F:hydrolase activity, hydrolyzing O-glycosyl compounds"/>
    <property type="evidence" value="ECO:0007669"/>
    <property type="project" value="InterPro"/>
</dbReference>
<dbReference type="PANTHER" id="PTHR39160:SF4">
    <property type="entry name" value="RESUSCITATION-PROMOTING FACTOR RPFB"/>
    <property type="match status" value="1"/>
</dbReference>
<name>G7W7C8_DESOD</name>
<dbReference type="GO" id="GO:0009254">
    <property type="term" value="P:peptidoglycan turnover"/>
    <property type="evidence" value="ECO:0007669"/>
    <property type="project" value="InterPro"/>
</dbReference>
<dbReference type="Gene3D" id="2.20.230.10">
    <property type="entry name" value="Resuscitation-promoting factor rpfb"/>
    <property type="match status" value="1"/>
</dbReference>
<dbReference type="InterPro" id="IPR051933">
    <property type="entry name" value="Resuscitation_pf_RpfB"/>
</dbReference>
<evidence type="ECO:0000259" key="2">
    <source>
        <dbReference type="PROSITE" id="PS51109"/>
    </source>
</evidence>
<dbReference type="Proteomes" id="UP000006346">
    <property type="component" value="Chromosome"/>
</dbReference>
<dbReference type="InterPro" id="IPR036908">
    <property type="entry name" value="RlpA-like_sf"/>
</dbReference>
<evidence type="ECO:0000256" key="1">
    <source>
        <dbReference type="ARBA" id="ARBA00022729"/>
    </source>
</evidence>
<dbReference type="eggNOG" id="COG3584">
    <property type="taxonomic scope" value="Bacteria"/>
</dbReference>
<feature type="domain" description="G5" evidence="2">
    <location>
        <begin position="102"/>
        <end position="182"/>
    </location>
</feature>
<keyword evidence="4" id="KW-1185">Reference proteome</keyword>
<dbReference type="Pfam" id="PF06725">
    <property type="entry name" value="3D"/>
    <property type="match status" value="1"/>
</dbReference>
<reference evidence="4" key="1">
    <citation type="submission" date="2011-11" db="EMBL/GenBank/DDBJ databases">
        <title>Complete sequence of Desulfosporosinus orientis DSM 765.</title>
        <authorList>
            <person name="Lucas S."/>
            <person name="Han J."/>
            <person name="Lapidus A."/>
            <person name="Cheng J.-F."/>
            <person name="Goodwin L."/>
            <person name="Pitluck S."/>
            <person name="Peters L."/>
            <person name="Ovchinnikova G."/>
            <person name="Teshima H."/>
            <person name="Detter J.C."/>
            <person name="Han C."/>
            <person name="Tapia R."/>
            <person name="Land M."/>
            <person name="Hauser L."/>
            <person name="Kyrpides N."/>
            <person name="Ivanova N."/>
            <person name="Pagani I."/>
            <person name="Pester M."/>
            <person name="Spring S."/>
            <person name="Ollivier B."/>
            <person name="Rattei T."/>
            <person name="Klenk H.-P."/>
            <person name="Wagner M."/>
            <person name="Loy A."/>
            <person name="Woyke T."/>
        </authorList>
    </citation>
    <scope>NUCLEOTIDE SEQUENCE [LARGE SCALE GENOMIC DNA]</scope>
    <source>
        <strain evidence="4">ATCC 19365 / DSM 765 / NCIMB 8382 / VKM B-1628</strain>
    </source>
</reference>
<dbReference type="CDD" id="cd22786">
    <property type="entry name" value="DPBB_YuiC-like"/>
    <property type="match status" value="1"/>
</dbReference>
<proteinExistence type="predicted"/>
<dbReference type="RefSeq" id="WP_014182629.1">
    <property type="nucleotide sequence ID" value="NC_016584.1"/>
</dbReference>
<dbReference type="Gene3D" id="2.40.40.10">
    <property type="entry name" value="RlpA-like domain"/>
    <property type="match status" value="1"/>
</dbReference>
<gene>
    <name evidence="3" type="ordered locus">Desor_0041</name>
</gene>
<dbReference type="SMART" id="SM01208">
    <property type="entry name" value="G5"/>
    <property type="match status" value="1"/>
</dbReference>
<reference evidence="3 4" key="2">
    <citation type="journal article" date="2012" name="J. Bacteriol.">
        <title>Complete genome sequences of Desulfosporosinus orientis DSM765T, Desulfosporosinus youngiae DSM17734T, Desulfosporosinus meridiei DSM13257T, and Desulfosporosinus acidiphilus DSM22704T.</title>
        <authorList>
            <person name="Pester M."/>
            <person name="Brambilla E."/>
            <person name="Alazard D."/>
            <person name="Rattei T."/>
            <person name="Weinmaier T."/>
            <person name="Han J."/>
            <person name="Lucas S."/>
            <person name="Lapidus A."/>
            <person name="Cheng J.F."/>
            <person name="Goodwin L."/>
            <person name="Pitluck S."/>
            <person name="Peters L."/>
            <person name="Ovchinnikova G."/>
            <person name="Teshima H."/>
            <person name="Detter J.C."/>
            <person name="Han C.S."/>
            <person name="Tapia R."/>
            <person name="Land M.L."/>
            <person name="Hauser L."/>
            <person name="Kyrpides N.C."/>
            <person name="Ivanova N.N."/>
            <person name="Pagani I."/>
            <person name="Huntmann M."/>
            <person name="Wei C.L."/>
            <person name="Davenport K.W."/>
            <person name="Daligault H."/>
            <person name="Chain P.S."/>
            <person name="Chen A."/>
            <person name="Mavromatis K."/>
            <person name="Markowitz V."/>
            <person name="Szeto E."/>
            <person name="Mikhailova N."/>
            <person name="Pati A."/>
            <person name="Wagner M."/>
            <person name="Woyke T."/>
            <person name="Ollivier B."/>
            <person name="Klenk H.P."/>
            <person name="Spring S."/>
            <person name="Loy A."/>
        </authorList>
    </citation>
    <scope>NUCLEOTIDE SEQUENCE [LARGE SCALE GENOMIC DNA]</scope>
    <source>
        <strain evidence="4">ATCC 19365 / DSM 765 / NCIMB 8382 / VKM B-1628</strain>
    </source>
</reference>
<dbReference type="GO" id="GO:0019867">
    <property type="term" value="C:outer membrane"/>
    <property type="evidence" value="ECO:0007669"/>
    <property type="project" value="InterPro"/>
</dbReference>
<dbReference type="PROSITE" id="PS51109">
    <property type="entry name" value="G5"/>
    <property type="match status" value="1"/>
</dbReference>
<dbReference type="SUPFAM" id="SSF50685">
    <property type="entry name" value="Barwin-like endoglucanases"/>
    <property type="match status" value="1"/>
</dbReference>
<dbReference type="HOGENOM" id="CLU_942422_0_0_9"/>